<dbReference type="SUPFAM" id="SSF54928">
    <property type="entry name" value="RNA-binding domain, RBD"/>
    <property type="match status" value="1"/>
</dbReference>
<evidence type="ECO:0000256" key="1">
    <source>
        <dbReference type="ARBA" id="ARBA00004123"/>
    </source>
</evidence>
<feature type="compositionally biased region" description="Pro residues" evidence="6">
    <location>
        <begin position="224"/>
        <end position="236"/>
    </location>
</feature>
<feature type="compositionally biased region" description="Low complexity" evidence="6">
    <location>
        <begin position="251"/>
        <end position="263"/>
    </location>
</feature>
<feature type="compositionally biased region" description="Pro residues" evidence="6">
    <location>
        <begin position="168"/>
        <end position="180"/>
    </location>
</feature>
<dbReference type="CDD" id="cd12374">
    <property type="entry name" value="RRM_UHM_SPF45_PUF60"/>
    <property type="match status" value="1"/>
</dbReference>
<dbReference type="GO" id="GO:0003723">
    <property type="term" value="F:RNA binding"/>
    <property type="evidence" value="ECO:0007669"/>
    <property type="project" value="UniProtKB-KW"/>
</dbReference>
<dbReference type="InterPro" id="IPR003954">
    <property type="entry name" value="RRM_euk-type"/>
</dbReference>
<keyword evidence="5" id="KW-0539">Nucleus</keyword>
<evidence type="ECO:0000256" key="2">
    <source>
        <dbReference type="ARBA" id="ARBA00022664"/>
    </source>
</evidence>
<feature type="region of interest" description="Disordered" evidence="6">
    <location>
        <begin position="1"/>
        <end position="351"/>
    </location>
</feature>
<protein>
    <submittedName>
        <fullName evidence="8">Transporter</fullName>
    </submittedName>
</protein>
<evidence type="ECO:0000259" key="7">
    <source>
        <dbReference type="PROSITE" id="PS50174"/>
    </source>
</evidence>
<dbReference type="EMBL" id="AYKW01000014">
    <property type="protein sequence ID" value="PIL30548.1"/>
    <property type="molecule type" value="Genomic_DNA"/>
</dbReference>
<evidence type="ECO:0000256" key="5">
    <source>
        <dbReference type="ARBA" id="ARBA00023242"/>
    </source>
</evidence>
<dbReference type="InterPro" id="IPR035979">
    <property type="entry name" value="RBD_domain_sf"/>
</dbReference>
<keyword evidence="4" id="KW-0508">mRNA splicing</keyword>
<feature type="domain" description="G-patch" evidence="7">
    <location>
        <begin position="350"/>
        <end position="397"/>
    </location>
</feature>
<dbReference type="InterPro" id="IPR012677">
    <property type="entry name" value="Nucleotide-bd_a/b_plait_sf"/>
</dbReference>
<feature type="compositionally biased region" description="Low complexity" evidence="6">
    <location>
        <begin position="91"/>
        <end position="100"/>
    </location>
</feature>
<dbReference type="Gene3D" id="3.30.70.330">
    <property type="match status" value="1"/>
</dbReference>
<proteinExistence type="predicted"/>
<dbReference type="SMART" id="SM00361">
    <property type="entry name" value="RRM_1"/>
    <property type="match status" value="1"/>
</dbReference>
<evidence type="ECO:0000313" key="8">
    <source>
        <dbReference type="EMBL" id="PIL30548.1"/>
    </source>
</evidence>
<dbReference type="GO" id="GO:0045292">
    <property type="term" value="P:mRNA cis splicing, via spliceosome"/>
    <property type="evidence" value="ECO:0007669"/>
    <property type="project" value="InterPro"/>
</dbReference>
<keyword evidence="3" id="KW-0694">RNA-binding</keyword>
<accession>A0A2G8SAC5</accession>
<reference evidence="8 9" key="1">
    <citation type="journal article" date="2015" name="Sci. Rep.">
        <title>Chromosome-level genome map provides insights into diverse defense mechanisms in the medicinal fungus Ganoderma sinense.</title>
        <authorList>
            <person name="Zhu Y."/>
            <person name="Xu J."/>
            <person name="Sun C."/>
            <person name="Zhou S."/>
            <person name="Xu H."/>
            <person name="Nelson D.R."/>
            <person name="Qian J."/>
            <person name="Song J."/>
            <person name="Luo H."/>
            <person name="Xiang L."/>
            <person name="Li Y."/>
            <person name="Xu Z."/>
            <person name="Ji A."/>
            <person name="Wang L."/>
            <person name="Lu S."/>
            <person name="Hayward A."/>
            <person name="Sun W."/>
            <person name="Li X."/>
            <person name="Schwartz D.C."/>
            <person name="Wang Y."/>
            <person name="Chen S."/>
        </authorList>
    </citation>
    <scope>NUCLEOTIDE SEQUENCE [LARGE SCALE GENOMIC DNA]</scope>
    <source>
        <strain evidence="8 9">ZZ0214-1</strain>
    </source>
</reference>
<feature type="compositionally biased region" description="Low complexity" evidence="6">
    <location>
        <begin position="291"/>
        <end position="339"/>
    </location>
</feature>
<dbReference type="Proteomes" id="UP000230002">
    <property type="component" value="Unassembled WGS sequence"/>
</dbReference>
<dbReference type="FunFam" id="3.30.70.330:FF:000382">
    <property type="entry name" value="G-patch domain-containing protein"/>
    <property type="match status" value="1"/>
</dbReference>
<dbReference type="GO" id="GO:0071011">
    <property type="term" value="C:precatalytic spliceosome"/>
    <property type="evidence" value="ECO:0007669"/>
    <property type="project" value="TreeGrafter"/>
</dbReference>
<keyword evidence="9" id="KW-1185">Reference proteome</keyword>
<feature type="region of interest" description="Disordered" evidence="6">
    <location>
        <begin position="387"/>
        <end position="412"/>
    </location>
</feature>
<dbReference type="STRING" id="1077348.A0A2G8SAC5"/>
<feature type="compositionally biased region" description="Basic and acidic residues" evidence="6">
    <location>
        <begin position="101"/>
        <end position="116"/>
    </location>
</feature>
<dbReference type="PROSITE" id="PS50174">
    <property type="entry name" value="G_PATCH"/>
    <property type="match status" value="1"/>
</dbReference>
<dbReference type="PANTHER" id="PTHR13288">
    <property type="entry name" value="SPLICING FACTOR 45 SPF45"/>
    <property type="match status" value="1"/>
</dbReference>
<comment type="caution">
    <text evidence="8">The sequence shown here is derived from an EMBL/GenBank/DDBJ whole genome shotgun (WGS) entry which is preliminary data.</text>
</comment>
<feature type="compositionally biased region" description="Pro residues" evidence="6">
    <location>
        <begin position="264"/>
        <end position="290"/>
    </location>
</feature>
<dbReference type="InterPro" id="IPR040052">
    <property type="entry name" value="RBM17"/>
</dbReference>
<comment type="subcellular location">
    <subcellularLocation>
        <location evidence="1">Nucleus</location>
    </subcellularLocation>
</comment>
<keyword evidence="2" id="KW-0507">mRNA processing</keyword>
<dbReference type="InterPro" id="IPR000467">
    <property type="entry name" value="G_patch_dom"/>
</dbReference>
<evidence type="ECO:0000313" key="9">
    <source>
        <dbReference type="Proteomes" id="UP000230002"/>
    </source>
</evidence>
<dbReference type="PANTHER" id="PTHR13288:SF8">
    <property type="entry name" value="SPLICING FACTOR 45"/>
    <property type="match status" value="1"/>
</dbReference>
<dbReference type="AlphaFoldDB" id="A0A2G8SAC5"/>
<name>A0A2G8SAC5_9APHY</name>
<dbReference type="SMART" id="SM00443">
    <property type="entry name" value="G_patch"/>
    <property type="match status" value="1"/>
</dbReference>
<evidence type="ECO:0000256" key="3">
    <source>
        <dbReference type="ARBA" id="ARBA00022884"/>
    </source>
</evidence>
<evidence type="ECO:0000256" key="4">
    <source>
        <dbReference type="ARBA" id="ARBA00023187"/>
    </source>
</evidence>
<organism evidence="8 9">
    <name type="scientific">Ganoderma sinense ZZ0214-1</name>
    <dbReference type="NCBI Taxonomy" id="1077348"/>
    <lineage>
        <taxon>Eukaryota</taxon>
        <taxon>Fungi</taxon>
        <taxon>Dikarya</taxon>
        <taxon>Basidiomycota</taxon>
        <taxon>Agaricomycotina</taxon>
        <taxon>Agaricomycetes</taxon>
        <taxon>Polyporales</taxon>
        <taxon>Polyporaceae</taxon>
        <taxon>Ganoderma</taxon>
    </lineage>
</organism>
<feature type="compositionally biased region" description="Basic and acidic residues" evidence="6">
    <location>
        <begin position="56"/>
        <end position="86"/>
    </location>
</feature>
<gene>
    <name evidence="8" type="ORF">GSI_07248</name>
</gene>
<dbReference type="OrthoDB" id="5411533at2759"/>
<sequence>MVLDEDVNGFKGRKSGKRDGGGAGGGGKKKGKKNKNAPAVAVWNPEEAYDPMRPNDYNEFKHWQRREREERRERILEERRRGDDRKRYRRSSSYSDSYHSGSEDERPPRKTGRYEERDDMDEDYDRPRGGIGAPAIPPPPPTAPVNMNMSGDEAYQRRLAMSQGFRPPESPTPAFSPPPASTSVSSAFSGFTSFSGAPSSSFGQSGYGDDDGIAMPGFSGPPSVMSPPPPPPPAAPPVAQSGEEAYLRRLAMAQQEAPAQAPRSPSPLPFDDTPPPQIQTPYVAPPPPATAPVTADKIQSSKQAAAAIAARLSALAPKGVGPTASTEPPAVPSSSASSEETPEAIKRPDPQGFAARLMAKWGHQDGKGLGVDGGGIVHALTVEQVAQGKNGKGKGKRKGGKDMPAMGGGAQSKMGKIVNMNEDAKTREERERFGEPSRVVVLTNMVGLEDVEDEDLRGEIGDECSKNGTVERVIVHPVFPQPENPDDAVRIFVLFAGPAGAWKTVHEMDGRFFGGRSVRARYFSEAHLSAANLDVPL</sequence>
<feature type="compositionally biased region" description="Low complexity" evidence="6">
    <location>
        <begin position="181"/>
        <end position="204"/>
    </location>
</feature>
<evidence type="ECO:0000256" key="6">
    <source>
        <dbReference type="SAM" id="MobiDB-lite"/>
    </source>
</evidence>